<accession>A0A5M3WPG7</accession>
<comment type="caution">
    <text evidence="1">The sequence shown here is derived from an EMBL/GenBank/DDBJ whole genome shotgun (WGS) entry which is preliminary data.</text>
</comment>
<dbReference type="OrthoDB" id="4828421at2"/>
<protein>
    <submittedName>
        <fullName evidence="1">Uncharacterized protein</fullName>
    </submittedName>
</protein>
<sequence length="89" mass="9851">MSEISSGHQYDPGRYEIRLKGHLDSRWAAWFDGLSLTNESDGTTVIHGPVVDQAALYGLLRKLRDVGLPLISVTQVESDQPDVPTTESR</sequence>
<evidence type="ECO:0000313" key="1">
    <source>
        <dbReference type="EMBL" id="GES09131.1"/>
    </source>
</evidence>
<gene>
    <name evidence="1" type="ORF">Amac_027270</name>
</gene>
<keyword evidence="2" id="KW-1185">Reference proteome</keyword>
<evidence type="ECO:0000313" key="2">
    <source>
        <dbReference type="Proteomes" id="UP000331127"/>
    </source>
</evidence>
<dbReference type="RefSeq" id="WP_155354689.1">
    <property type="nucleotide sequence ID" value="NZ_BAAAHL010000065.1"/>
</dbReference>
<proteinExistence type="predicted"/>
<name>A0A5M3WPG7_9ACTN</name>
<organism evidence="1 2">
    <name type="scientific">Acrocarpospora macrocephala</name>
    <dbReference type="NCBI Taxonomy" id="150177"/>
    <lineage>
        <taxon>Bacteria</taxon>
        <taxon>Bacillati</taxon>
        <taxon>Actinomycetota</taxon>
        <taxon>Actinomycetes</taxon>
        <taxon>Streptosporangiales</taxon>
        <taxon>Streptosporangiaceae</taxon>
        <taxon>Acrocarpospora</taxon>
    </lineage>
</organism>
<reference evidence="1 2" key="1">
    <citation type="submission" date="2019-10" db="EMBL/GenBank/DDBJ databases">
        <title>Whole genome shotgun sequence of Acrocarpospora macrocephala NBRC 16266.</title>
        <authorList>
            <person name="Ichikawa N."/>
            <person name="Kimura A."/>
            <person name="Kitahashi Y."/>
            <person name="Komaki H."/>
            <person name="Oguchi A."/>
        </authorList>
    </citation>
    <scope>NUCLEOTIDE SEQUENCE [LARGE SCALE GENOMIC DNA]</scope>
    <source>
        <strain evidence="1 2">NBRC 16266</strain>
    </source>
</reference>
<dbReference type="AlphaFoldDB" id="A0A5M3WPG7"/>
<dbReference type="EMBL" id="BLAE01000013">
    <property type="protein sequence ID" value="GES09131.1"/>
    <property type="molecule type" value="Genomic_DNA"/>
</dbReference>
<dbReference type="Proteomes" id="UP000331127">
    <property type="component" value="Unassembled WGS sequence"/>
</dbReference>